<dbReference type="InterPro" id="IPR014004">
    <property type="entry name" value="Transpt-assoc_nodulatn_dom_bac"/>
</dbReference>
<organism evidence="2 3">
    <name type="scientific">Xaviernesmea oryzae</name>
    <dbReference type="NCBI Taxonomy" id="464029"/>
    <lineage>
        <taxon>Bacteria</taxon>
        <taxon>Pseudomonadati</taxon>
        <taxon>Pseudomonadota</taxon>
        <taxon>Alphaproteobacteria</taxon>
        <taxon>Hyphomicrobiales</taxon>
        <taxon>Rhizobiaceae</taxon>
        <taxon>Rhizobium/Agrobacterium group</taxon>
        <taxon>Xaviernesmea</taxon>
    </lineage>
</organism>
<keyword evidence="3" id="KW-1185">Reference proteome</keyword>
<dbReference type="STRING" id="464029.SAMN02982989_4985"/>
<feature type="domain" description="BON" evidence="1">
    <location>
        <begin position="21"/>
        <end position="89"/>
    </location>
</feature>
<proteinExistence type="predicted"/>
<dbReference type="InterPro" id="IPR051686">
    <property type="entry name" value="Lipoprotein_DolP"/>
</dbReference>
<evidence type="ECO:0000313" key="2">
    <source>
        <dbReference type="EMBL" id="SMF08222.1"/>
    </source>
</evidence>
<dbReference type="SMART" id="SM00749">
    <property type="entry name" value="BON"/>
    <property type="match status" value="1"/>
</dbReference>
<protein>
    <submittedName>
        <fullName evidence="2">BON domain-containing protein</fullName>
    </submittedName>
</protein>
<dbReference type="Proteomes" id="UP000192903">
    <property type="component" value="Unassembled WGS sequence"/>
</dbReference>
<accession>A0A1X7D3N1</accession>
<dbReference type="PANTHER" id="PTHR34606">
    <property type="entry name" value="BON DOMAIN-CONTAINING PROTEIN"/>
    <property type="match status" value="1"/>
</dbReference>
<dbReference type="PANTHER" id="PTHR34606:SF15">
    <property type="entry name" value="BON DOMAIN-CONTAINING PROTEIN"/>
    <property type="match status" value="1"/>
</dbReference>
<name>A0A1X7D3N1_9HYPH</name>
<dbReference type="AlphaFoldDB" id="A0A1X7D3N1"/>
<dbReference type="InterPro" id="IPR007055">
    <property type="entry name" value="BON_dom"/>
</dbReference>
<dbReference type="PROSITE" id="PS50914">
    <property type="entry name" value="BON"/>
    <property type="match status" value="1"/>
</dbReference>
<evidence type="ECO:0000313" key="3">
    <source>
        <dbReference type="Proteomes" id="UP000192903"/>
    </source>
</evidence>
<dbReference type="OrthoDB" id="7916339at2"/>
<gene>
    <name evidence="2" type="ORF">SAMN02982989_4985</name>
</gene>
<evidence type="ECO:0000259" key="1">
    <source>
        <dbReference type="PROSITE" id="PS50914"/>
    </source>
</evidence>
<dbReference type="EMBL" id="FXAF01000002">
    <property type="protein sequence ID" value="SMF08222.1"/>
    <property type="molecule type" value="Genomic_DNA"/>
</dbReference>
<dbReference type="Pfam" id="PF04972">
    <property type="entry name" value="BON"/>
    <property type="match status" value="1"/>
</dbReference>
<sequence length="100" mass="10420">MVFKHQHFHETPAEVEAEFPPRATLESAVSDALASAGGVDASDVTVTVKGGEVTLSGAVQVPEEIGRAEEVARGVAGVTAVRNEIRHTAPSFFNGGPRPL</sequence>
<dbReference type="Gene3D" id="3.30.1340.30">
    <property type="match status" value="1"/>
</dbReference>
<dbReference type="RefSeq" id="WP_085420377.1">
    <property type="nucleotide sequence ID" value="NZ_FXAF01000002.1"/>
</dbReference>
<reference evidence="3" key="1">
    <citation type="submission" date="2017-04" db="EMBL/GenBank/DDBJ databases">
        <authorList>
            <person name="Varghese N."/>
            <person name="Submissions S."/>
        </authorList>
    </citation>
    <scope>NUCLEOTIDE SEQUENCE [LARGE SCALE GENOMIC DNA]</scope>
    <source>
        <strain evidence="3">B4P</strain>
    </source>
</reference>